<feature type="signal peptide" evidence="2">
    <location>
        <begin position="1"/>
        <end position="26"/>
    </location>
</feature>
<dbReference type="Proteomes" id="UP001597479">
    <property type="component" value="Unassembled WGS sequence"/>
</dbReference>
<dbReference type="SMART" id="SM00062">
    <property type="entry name" value="PBPb"/>
    <property type="match status" value="1"/>
</dbReference>
<dbReference type="InterPro" id="IPR001638">
    <property type="entry name" value="Solute-binding_3/MltF_N"/>
</dbReference>
<dbReference type="EMBL" id="JBHUOG010000002">
    <property type="protein sequence ID" value="MFD2796651.1"/>
    <property type="molecule type" value="Genomic_DNA"/>
</dbReference>
<keyword evidence="5" id="KW-1185">Reference proteome</keyword>
<keyword evidence="1 2" id="KW-0732">Signal</keyword>
<evidence type="ECO:0000256" key="1">
    <source>
        <dbReference type="ARBA" id="ARBA00022729"/>
    </source>
</evidence>
<feature type="domain" description="Solute-binding protein family 3/N-terminal" evidence="3">
    <location>
        <begin position="70"/>
        <end position="297"/>
    </location>
</feature>
<dbReference type="PROSITE" id="PS51257">
    <property type="entry name" value="PROKAR_LIPOPROTEIN"/>
    <property type="match status" value="1"/>
</dbReference>
<dbReference type="CDD" id="cd01004">
    <property type="entry name" value="PBP2_MidA_like"/>
    <property type="match status" value="1"/>
</dbReference>
<proteinExistence type="predicted"/>
<evidence type="ECO:0000313" key="4">
    <source>
        <dbReference type="EMBL" id="MFD2796651.1"/>
    </source>
</evidence>
<gene>
    <name evidence="4" type="ORF">ACFS27_24025</name>
</gene>
<feature type="chain" id="PRO_5046166038" evidence="2">
    <location>
        <begin position="27"/>
        <end position="310"/>
    </location>
</feature>
<evidence type="ECO:0000313" key="5">
    <source>
        <dbReference type="Proteomes" id="UP001597479"/>
    </source>
</evidence>
<accession>A0ABW5VZB8</accession>
<comment type="caution">
    <text evidence="4">The sequence shown here is derived from an EMBL/GenBank/DDBJ whole genome shotgun (WGS) entry which is preliminary data.</text>
</comment>
<dbReference type="Gene3D" id="3.40.190.10">
    <property type="entry name" value="Periplasmic binding protein-like II"/>
    <property type="match status" value="2"/>
</dbReference>
<reference evidence="5" key="1">
    <citation type="journal article" date="2019" name="Int. J. Syst. Evol. Microbiol.">
        <title>The Global Catalogue of Microorganisms (GCM) 10K type strain sequencing project: providing services to taxonomists for standard genome sequencing and annotation.</title>
        <authorList>
            <consortium name="The Broad Institute Genomics Platform"/>
            <consortium name="The Broad Institute Genome Sequencing Center for Infectious Disease"/>
            <person name="Wu L."/>
            <person name="Ma J."/>
        </authorList>
    </citation>
    <scope>NUCLEOTIDE SEQUENCE [LARGE SCALE GENOMIC DNA]</scope>
    <source>
        <strain evidence="5">CCM 7044</strain>
    </source>
</reference>
<name>A0ABW5VZB8_9MICO</name>
<evidence type="ECO:0000256" key="2">
    <source>
        <dbReference type="SAM" id="SignalP"/>
    </source>
</evidence>
<dbReference type="PANTHER" id="PTHR35936">
    <property type="entry name" value="MEMBRANE-BOUND LYTIC MUREIN TRANSGLYCOSYLASE F"/>
    <property type="match status" value="1"/>
</dbReference>
<sequence length="310" mass="31948">MSAIRRKSTVSALALAGVLTLSACSAMVPTNEDGVTGGGDPAAAAPSAGGHVVDEKLAESVPVEVRDAGVIRMAITPSYPPFESTQADGTIVGLDPDLAHAIGGVLGLEIEFVPTSFDAIIPALQAGDVDMAMSSIGDTVEREAVVDFATYYWNGTLVLVDEGNPLGLTPELACDARVGVVRGSLQQNTFLPAHTERCEDAGEAPPTSSAYQDVAQAILALQSNRIDGVMADAPPVLDAETKNDGFEAAGPLLRNPNPGGVAFPKDSALAEPVRGAVDVLIQDGTYGEVLERWGLSDIAVEQSELNGAVE</sequence>
<dbReference type="PANTHER" id="PTHR35936:SF17">
    <property type="entry name" value="ARGININE-BINDING EXTRACELLULAR PROTEIN ARTP"/>
    <property type="match status" value="1"/>
</dbReference>
<dbReference type="RefSeq" id="WP_377188607.1">
    <property type="nucleotide sequence ID" value="NZ_JBHUOG010000002.1"/>
</dbReference>
<dbReference type="Pfam" id="PF00497">
    <property type="entry name" value="SBP_bac_3"/>
    <property type="match status" value="1"/>
</dbReference>
<protein>
    <submittedName>
        <fullName evidence="4">ABC transporter substrate-binding protein</fullName>
    </submittedName>
</protein>
<dbReference type="SUPFAM" id="SSF53850">
    <property type="entry name" value="Periplasmic binding protein-like II"/>
    <property type="match status" value="1"/>
</dbReference>
<organism evidence="4 5">
    <name type="scientific">Promicromonospora vindobonensis</name>
    <dbReference type="NCBI Taxonomy" id="195748"/>
    <lineage>
        <taxon>Bacteria</taxon>
        <taxon>Bacillati</taxon>
        <taxon>Actinomycetota</taxon>
        <taxon>Actinomycetes</taxon>
        <taxon>Micrococcales</taxon>
        <taxon>Promicromonosporaceae</taxon>
        <taxon>Promicromonospora</taxon>
    </lineage>
</organism>
<evidence type="ECO:0000259" key="3">
    <source>
        <dbReference type="SMART" id="SM00062"/>
    </source>
</evidence>